<dbReference type="PANTHER" id="PTHR13800:SF12">
    <property type="entry name" value="TRANSIENT RECEPTOR POTENTIAL CATION CHANNEL SUBFAMILY M MEMBER-LIKE 2"/>
    <property type="match status" value="1"/>
</dbReference>
<dbReference type="EnsemblMetazoa" id="G7699.1">
    <property type="protein sequence ID" value="G7699.1:cds"/>
    <property type="gene ID" value="G7699"/>
</dbReference>
<dbReference type="Proteomes" id="UP000005408">
    <property type="component" value="Unassembled WGS sequence"/>
</dbReference>
<accession>A0A8W8NWB2</accession>
<dbReference type="GO" id="GO:0099604">
    <property type="term" value="F:ligand-gated calcium channel activity"/>
    <property type="evidence" value="ECO:0007669"/>
    <property type="project" value="TreeGrafter"/>
</dbReference>
<evidence type="ECO:0000313" key="3">
    <source>
        <dbReference type="EnsemblMetazoa" id="G7699.1:cds"/>
    </source>
</evidence>
<dbReference type="InterPro" id="IPR041491">
    <property type="entry name" value="TRPM_SLOG"/>
</dbReference>
<dbReference type="PANTHER" id="PTHR13800">
    <property type="entry name" value="TRANSIENT RECEPTOR POTENTIAL CATION CHANNEL, SUBFAMILY M, MEMBER 6"/>
    <property type="match status" value="1"/>
</dbReference>
<proteinExistence type="predicted"/>
<protein>
    <recommendedName>
        <fullName evidence="2">TRPM SLOG domain-containing protein</fullName>
    </recommendedName>
</protein>
<dbReference type="InterPro" id="IPR050927">
    <property type="entry name" value="TRPM"/>
</dbReference>
<dbReference type="AlphaFoldDB" id="A0A8W8NWB2"/>
<sequence length="356" mass="40245">MVLSIIGDSDTFVPKPWPKNVFQTALMEAAKSGEETWILYRGGDESVSNVVKEGYKQYETIEFGIDTKTNTDPLRHIKLISTLEKKIEKPSTKAKQNLEEDDPDYLLEFEKFISEQKIHYFGTDVNYEMSVPIAIIVCEGDIQTISHISNAVERQLPVIIMKGSGKAADLVVDYLDNCSQHVLRKKSSLLFGIKFDETQYTKIKEHLELIEQNRELVGIFDLDRDDPLMLSNIVGEAVISCWSMKNIVQTDIRDSKKRKKPETADPLDQTMNQNLKGNSIGGAPLLDNSIQSSQLLKGLKSKTRPFVLHPELSTSTSLPLYFFLGYQILQEDKDLMESCGNVRKSSVCLNLIFLSL</sequence>
<dbReference type="GO" id="GO:0005886">
    <property type="term" value="C:plasma membrane"/>
    <property type="evidence" value="ECO:0007669"/>
    <property type="project" value="TreeGrafter"/>
</dbReference>
<dbReference type="Pfam" id="PF18139">
    <property type="entry name" value="LSDAT_euk"/>
    <property type="match status" value="1"/>
</dbReference>
<evidence type="ECO:0000313" key="4">
    <source>
        <dbReference type="Proteomes" id="UP000005408"/>
    </source>
</evidence>
<keyword evidence="4" id="KW-1185">Reference proteome</keyword>
<organism evidence="3 4">
    <name type="scientific">Magallana gigas</name>
    <name type="common">Pacific oyster</name>
    <name type="synonym">Crassostrea gigas</name>
    <dbReference type="NCBI Taxonomy" id="29159"/>
    <lineage>
        <taxon>Eukaryota</taxon>
        <taxon>Metazoa</taxon>
        <taxon>Spiralia</taxon>
        <taxon>Lophotrochozoa</taxon>
        <taxon>Mollusca</taxon>
        <taxon>Bivalvia</taxon>
        <taxon>Autobranchia</taxon>
        <taxon>Pteriomorphia</taxon>
        <taxon>Ostreida</taxon>
        <taxon>Ostreoidea</taxon>
        <taxon>Ostreidae</taxon>
        <taxon>Magallana</taxon>
    </lineage>
</organism>
<name>A0A8W8NWB2_MAGGI</name>
<evidence type="ECO:0000256" key="1">
    <source>
        <dbReference type="SAM" id="MobiDB-lite"/>
    </source>
</evidence>
<reference evidence="3" key="1">
    <citation type="submission" date="2022-08" db="UniProtKB">
        <authorList>
            <consortium name="EnsemblMetazoa"/>
        </authorList>
    </citation>
    <scope>IDENTIFICATION</scope>
    <source>
        <strain evidence="3">05x7-T-G4-1.051#20</strain>
    </source>
</reference>
<evidence type="ECO:0000259" key="2">
    <source>
        <dbReference type="Pfam" id="PF18139"/>
    </source>
</evidence>
<feature type="region of interest" description="Disordered" evidence="1">
    <location>
        <begin position="253"/>
        <end position="273"/>
    </location>
</feature>
<feature type="domain" description="TRPM SLOG" evidence="2">
    <location>
        <begin position="108"/>
        <end position="176"/>
    </location>
</feature>